<comment type="caution">
    <text evidence="3">The sequence shown here is derived from an EMBL/GenBank/DDBJ whole genome shotgun (WGS) entry which is preliminary data.</text>
</comment>
<keyword evidence="1" id="KW-0812">Transmembrane</keyword>
<feature type="transmembrane region" description="Helical" evidence="1">
    <location>
        <begin position="94"/>
        <end position="110"/>
    </location>
</feature>
<feature type="transmembrane region" description="Helical" evidence="1">
    <location>
        <begin position="170"/>
        <end position="189"/>
    </location>
</feature>
<dbReference type="Proteomes" id="UP001204851">
    <property type="component" value="Unassembled WGS sequence"/>
</dbReference>
<dbReference type="NCBIfam" id="NF037970">
    <property type="entry name" value="vanZ_1"/>
    <property type="match status" value="1"/>
</dbReference>
<feature type="transmembrane region" description="Helical" evidence="1">
    <location>
        <begin position="235"/>
        <end position="253"/>
    </location>
</feature>
<feature type="transmembrane region" description="Helical" evidence="1">
    <location>
        <begin position="21"/>
        <end position="41"/>
    </location>
</feature>
<evidence type="ECO:0000256" key="1">
    <source>
        <dbReference type="SAM" id="Phobius"/>
    </source>
</evidence>
<accession>A0ABT1BQ09</accession>
<feature type="transmembrane region" description="Helical" evidence="1">
    <location>
        <begin position="362"/>
        <end position="381"/>
    </location>
</feature>
<feature type="transmembrane region" description="Helical" evidence="1">
    <location>
        <begin position="69"/>
        <end position="87"/>
    </location>
</feature>
<evidence type="ECO:0000259" key="2">
    <source>
        <dbReference type="Pfam" id="PF04892"/>
    </source>
</evidence>
<dbReference type="Pfam" id="PF04892">
    <property type="entry name" value="VanZ"/>
    <property type="match status" value="1"/>
</dbReference>
<keyword evidence="1" id="KW-1133">Transmembrane helix</keyword>
<dbReference type="EMBL" id="JAMXMC010000006">
    <property type="protein sequence ID" value="MCO5977502.1"/>
    <property type="molecule type" value="Genomic_DNA"/>
</dbReference>
<feature type="transmembrane region" description="Helical" evidence="1">
    <location>
        <begin position="130"/>
        <end position="149"/>
    </location>
</feature>
<sequence>MARPEAARETLPQRGSGQLSTAIPLALLFAGLIVYASLFPFSDWSWPSHLGWLEIVRLPMPPWRDRFDMVANLLGYAPLGMLVYLAGVRSHLRWPLAWILAAGSASALSYTMEVTQQFLPGRFPSLLDWLLNTAGAVAGASLGGALQALRLIDRWQATRERWFWRRSRGALVLLPLWPVGLLFPLPLPLGLGPSWSRMQDQLVDWLLDVSWAQGLLEWVSDIPVPEDRLPEPVEALGMALGLLVPCLLAYSITRPGWRRVVAGLCLAGLGLATTTLSAALNFGPVHALSWVTPGVVPALQLGGALAVLALPVSQRLAAALGMVALALQLVIVVQAPSDPYFAMSLQAWEQGRFIRFHGLAKWVGWLWPLATLAWLGLRVASSERMPPLARR</sequence>
<feature type="domain" description="VanZ-like" evidence="2">
    <location>
        <begin position="38"/>
        <end position="142"/>
    </location>
</feature>
<evidence type="ECO:0000313" key="4">
    <source>
        <dbReference type="Proteomes" id="UP001204851"/>
    </source>
</evidence>
<evidence type="ECO:0000313" key="3">
    <source>
        <dbReference type="EMBL" id="MCO5977502.1"/>
    </source>
</evidence>
<feature type="transmembrane region" description="Helical" evidence="1">
    <location>
        <begin position="260"/>
        <end position="282"/>
    </location>
</feature>
<dbReference type="RefSeq" id="WP_252769995.1">
    <property type="nucleotide sequence ID" value="NZ_JAMXMC010000006.1"/>
</dbReference>
<proteinExistence type="predicted"/>
<gene>
    <name evidence="3" type="ORF">M0L44_12380</name>
</gene>
<organism evidence="3 4">
    <name type="scientific">Ideonella oryzae</name>
    <dbReference type="NCBI Taxonomy" id="2937441"/>
    <lineage>
        <taxon>Bacteria</taxon>
        <taxon>Pseudomonadati</taxon>
        <taxon>Pseudomonadota</taxon>
        <taxon>Betaproteobacteria</taxon>
        <taxon>Burkholderiales</taxon>
        <taxon>Sphaerotilaceae</taxon>
        <taxon>Ideonella</taxon>
    </lineage>
</organism>
<feature type="transmembrane region" description="Helical" evidence="1">
    <location>
        <begin position="316"/>
        <end position="335"/>
    </location>
</feature>
<name>A0ABT1BQ09_9BURK</name>
<protein>
    <submittedName>
        <fullName evidence="3">VanZ family protein</fullName>
    </submittedName>
</protein>
<feature type="transmembrane region" description="Helical" evidence="1">
    <location>
        <begin position="288"/>
        <end position="309"/>
    </location>
</feature>
<keyword evidence="1" id="KW-0472">Membrane</keyword>
<keyword evidence="4" id="KW-1185">Reference proteome</keyword>
<dbReference type="InterPro" id="IPR006976">
    <property type="entry name" value="VanZ-like"/>
</dbReference>
<reference evidence="3 4" key="1">
    <citation type="submission" date="2022-06" db="EMBL/GenBank/DDBJ databases">
        <title>Ideonella sp. NS12-5 Genome sequencing and assembly.</title>
        <authorList>
            <person name="Jung Y."/>
        </authorList>
    </citation>
    <scope>NUCLEOTIDE SEQUENCE [LARGE SCALE GENOMIC DNA]</scope>
    <source>
        <strain evidence="3 4">NS12-5</strain>
    </source>
</reference>